<dbReference type="GO" id="GO:0005737">
    <property type="term" value="C:cytoplasm"/>
    <property type="evidence" value="ECO:0007669"/>
    <property type="project" value="UniProtKB-SubCell"/>
</dbReference>
<evidence type="ECO:0000256" key="3">
    <source>
        <dbReference type="ARBA" id="ARBA00022490"/>
    </source>
</evidence>
<dbReference type="InterPro" id="IPR044159">
    <property type="entry name" value="IQM"/>
</dbReference>
<comment type="subcellular location">
    <subcellularLocation>
        <location evidence="2">Cytoplasm</location>
    </subcellularLocation>
    <subcellularLocation>
        <location evidence="1">Nucleus</location>
    </subcellularLocation>
</comment>
<keyword evidence="4" id="KW-0539">Nucleus</keyword>
<dbReference type="PANTHER" id="PTHR31250:SF43">
    <property type="entry name" value="IQ DOMAIN-CONTAINING PROTEIN IQM3-LIKE"/>
    <property type="match status" value="1"/>
</dbReference>
<sequence length="234" mass="25332">MSTSKRLYAGEKKKGMFHHSSFLAGGAALAAGRLVVQDGTVKSISPYSGHYRPSDDSLETFLSILKEHGVNVDEVEIKKANEDYDTSEDVNVNVKSVDKHPPKLSTPPQAVKEEKKEAIGSPQAATSCYQRTLSGGLHSPRTEVPKTAILERINSKKSSRSYQLGHQLSRVWSTGAGPRIGCIADYPAELRWQALELTNVSPKPSPSSTPRPLDALCSPTCSSPVFNNVLVKSS</sequence>
<organism evidence="6">
    <name type="scientific">Solanum chacoense</name>
    <name type="common">Chaco potato</name>
    <dbReference type="NCBI Taxonomy" id="4108"/>
    <lineage>
        <taxon>Eukaryota</taxon>
        <taxon>Viridiplantae</taxon>
        <taxon>Streptophyta</taxon>
        <taxon>Embryophyta</taxon>
        <taxon>Tracheophyta</taxon>
        <taxon>Spermatophyta</taxon>
        <taxon>Magnoliopsida</taxon>
        <taxon>eudicotyledons</taxon>
        <taxon>Gunneridae</taxon>
        <taxon>Pentapetalae</taxon>
        <taxon>asterids</taxon>
        <taxon>lamiids</taxon>
        <taxon>Solanales</taxon>
        <taxon>Solanaceae</taxon>
        <taxon>Solanoideae</taxon>
        <taxon>Solaneae</taxon>
        <taxon>Solanum</taxon>
    </lineage>
</organism>
<evidence type="ECO:0000256" key="4">
    <source>
        <dbReference type="ARBA" id="ARBA00023242"/>
    </source>
</evidence>
<protein>
    <submittedName>
        <fullName evidence="6">Putative ovule protein</fullName>
    </submittedName>
</protein>
<evidence type="ECO:0000313" key="6">
    <source>
        <dbReference type="EMBL" id="JAP20134.1"/>
    </source>
</evidence>
<evidence type="ECO:0000256" key="2">
    <source>
        <dbReference type="ARBA" id="ARBA00004496"/>
    </source>
</evidence>
<evidence type="ECO:0000256" key="1">
    <source>
        <dbReference type="ARBA" id="ARBA00004123"/>
    </source>
</evidence>
<accession>A0A0V0HKX1</accession>
<name>A0A0V0HKX1_SOLCH</name>
<proteinExistence type="predicted"/>
<dbReference type="GO" id="GO:0005634">
    <property type="term" value="C:nucleus"/>
    <property type="evidence" value="ECO:0007669"/>
    <property type="project" value="UniProtKB-SubCell"/>
</dbReference>
<evidence type="ECO:0000256" key="5">
    <source>
        <dbReference type="SAM" id="MobiDB-lite"/>
    </source>
</evidence>
<reference evidence="6" key="1">
    <citation type="submission" date="2015-12" db="EMBL/GenBank/DDBJ databases">
        <title>Gene expression during late stages of embryo sac development: a critical building block for successful pollen-pistil interactions.</title>
        <authorList>
            <person name="Liu Y."/>
            <person name="Joly V."/>
            <person name="Sabar M."/>
            <person name="Matton D.P."/>
        </authorList>
    </citation>
    <scope>NUCLEOTIDE SEQUENCE</scope>
</reference>
<keyword evidence="3" id="KW-0963">Cytoplasm</keyword>
<dbReference type="EMBL" id="GEDG01019207">
    <property type="protein sequence ID" value="JAP20134.1"/>
    <property type="molecule type" value="Transcribed_RNA"/>
</dbReference>
<dbReference type="AlphaFoldDB" id="A0A0V0HKX1"/>
<dbReference type="PANTHER" id="PTHR31250">
    <property type="entry name" value="IQ DOMAIN-CONTAINING PROTEIN IQM3"/>
    <property type="match status" value="1"/>
</dbReference>
<feature type="region of interest" description="Disordered" evidence="5">
    <location>
        <begin position="97"/>
        <end position="124"/>
    </location>
</feature>